<dbReference type="PANTHER" id="PTHR31734:SF134">
    <property type="entry name" value="AUXIN-RESPONSIVE PROTEIN IAA28"/>
    <property type="match status" value="1"/>
</dbReference>
<gene>
    <name evidence="13" type="ORF">RCOM_0801600</name>
</gene>
<evidence type="ECO:0000256" key="5">
    <source>
        <dbReference type="ARBA" id="ARBA00023015"/>
    </source>
</evidence>
<dbReference type="OMA" id="WFRNTHE"/>
<evidence type="ECO:0000256" key="10">
    <source>
        <dbReference type="RuleBase" id="RU004549"/>
    </source>
</evidence>
<keyword evidence="8 10" id="KW-0927">Auxin signaling pathway</keyword>
<keyword evidence="4 10" id="KW-0678">Repressor</keyword>
<dbReference type="InterPro" id="IPR003311">
    <property type="entry name" value="AUX_IAA"/>
</dbReference>
<organism evidence="13 14">
    <name type="scientific">Ricinus communis</name>
    <name type="common">Castor bean</name>
    <dbReference type="NCBI Taxonomy" id="3988"/>
    <lineage>
        <taxon>Eukaryota</taxon>
        <taxon>Viridiplantae</taxon>
        <taxon>Streptophyta</taxon>
        <taxon>Embryophyta</taxon>
        <taxon>Tracheophyta</taxon>
        <taxon>Spermatophyta</taxon>
        <taxon>Magnoliopsida</taxon>
        <taxon>eudicotyledons</taxon>
        <taxon>Gunneridae</taxon>
        <taxon>Pentapetalae</taxon>
        <taxon>rosids</taxon>
        <taxon>fabids</taxon>
        <taxon>Malpighiales</taxon>
        <taxon>Euphorbiaceae</taxon>
        <taxon>Acalyphoideae</taxon>
        <taxon>Acalypheae</taxon>
        <taxon>Ricinus</taxon>
    </lineage>
</organism>
<evidence type="ECO:0000259" key="12">
    <source>
        <dbReference type="PROSITE" id="PS51745"/>
    </source>
</evidence>
<dbReference type="GO" id="GO:0009734">
    <property type="term" value="P:auxin-activated signaling pathway"/>
    <property type="evidence" value="ECO:0007669"/>
    <property type="project" value="UniProtKB-UniRule"/>
</dbReference>
<feature type="region of interest" description="Disordered" evidence="11">
    <location>
        <begin position="105"/>
        <end position="124"/>
    </location>
</feature>
<feature type="domain" description="PB1" evidence="12">
    <location>
        <begin position="223"/>
        <end position="334"/>
    </location>
</feature>
<dbReference type="SUPFAM" id="SSF54277">
    <property type="entry name" value="CAD &amp; PB1 domains"/>
    <property type="match status" value="1"/>
</dbReference>
<dbReference type="InterPro" id="IPR033389">
    <property type="entry name" value="AUX/IAA_dom"/>
</dbReference>
<dbReference type="PANTHER" id="PTHR31734">
    <property type="entry name" value="AUXIN-RESPONSIVE PROTEIN IAA17"/>
    <property type="match status" value="1"/>
</dbReference>
<evidence type="ECO:0000256" key="4">
    <source>
        <dbReference type="ARBA" id="ARBA00022491"/>
    </source>
</evidence>
<feature type="region of interest" description="Disordered" evidence="11">
    <location>
        <begin position="193"/>
        <end position="214"/>
    </location>
</feature>
<comment type="subcellular location">
    <subcellularLocation>
        <location evidence="1 10">Nucleus</location>
    </subcellularLocation>
</comment>
<evidence type="ECO:0000256" key="7">
    <source>
        <dbReference type="ARBA" id="ARBA00023242"/>
    </source>
</evidence>
<evidence type="ECO:0000256" key="11">
    <source>
        <dbReference type="SAM" id="MobiDB-lite"/>
    </source>
</evidence>
<reference evidence="14" key="1">
    <citation type="journal article" date="2010" name="Nat. Biotechnol.">
        <title>Draft genome sequence of the oilseed species Ricinus communis.</title>
        <authorList>
            <person name="Chan A.P."/>
            <person name="Crabtree J."/>
            <person name="Zhao Q."/>
            <person name="Lorenzi H."/>
            <person name="Orvis J."/>
            <person name="Puiu D."/>
            <person name="Melake-Berhan A."/>
            <person name="Jones K.M."/>
            <person name="Redman J."/>
            <person name="Chen G."/>
            <person name="Cahoon E.B."/>
            <person name="Gedil M."/>
            <person name="Stanke M."/>
            <person name="Haas B.J."/>
            <person name="Wortman J.R."/>
            <person name="Fraser-Liggett C.M."/>
            <person name="Ravel J."/>
            <person name="Rabinowicz P.D."/>
        </authorList>
    </citation>
    <scope>NUCLEOTIDE SEQUENCE [LARGE SCALE GENOMIC DNA]</scope>
    <source>
        <strain evidence="14">cv. Hale</strain>
    </source>
</reference>
<dbReference type="Pfam" id="PF02309">
    <property type="entry name" value="AUX_IAA"/>
    <property type="match status" value="1"/>
</dbReference>
<comment type="function">
    <text evidence="9">Aux/IAA proteins are short-lived transcriptional factors that function as repressors of early auxin response genes at low auxin concentrations. Repression is thought to result from the interaction with auxin response factors (ARFs), proteins that bind to the auxin-responsive promoter element (AuxRE). Formation of heterodimers with ARF proteins may alter their ability to modulate early auxin response genes expression.</text>
</comment>
<evidence type="ECO:0000256" key="2">
    <source>
        <dbReference type="ARBA" id="ARBA00006728"/>
    </source>
</evidence>
<proteinExistence type="inferred from homology"/>
<evidence type="ECO:0000313" key="13">
    <source>
        <dbReference type="EMBL" id="EEF45871.1"/>
    </source>
</evidence>
<dbReference type="GO" id="GO:0006355">
    <property type="term" value="P:regulation of DNA-templated transcription"/>
    <property type="evidence" value="ECO:0007669"/>
    <property type="project" value="InterPro"/>
</dbReference>
<dbReference type="InterPro" id="IPR053793">
    <property type="entry name" value="PB1-like"/>
</dbReference>
<feature type="compositionally biased region" description="Basic and acidic residues" evidence="11">
    <location>
        <begin position="105"/>
        <end position="114"/>
    </location>
</feature>
<feature type="compositionally biased region" description="Low complexity" evidence="11">
    <location>
        <begin position="148"/>
        <end position="159"/>
    </location>
</feature>
<protein>
    <recommendedName>
        <fullName evidence="10">Auxin-responsive protein</fullName>
    </recommendedName>
</protein>
<comment type="subunit">
    <text evidence="3 10">Homodimers and heterodimers.</text>
</comment>
<evidence type="ECO:0000256" key="9">
    <source>
        <dbReference type="ARBA" id="ARBA00025283"/>
    </source>
</evidence>
<dbReference type="eggNOG" id="ENOG502SMI6">
    <property type="taxonomic scope" value="Eukaryota"/>
</dbReference>
<evidence type="ECO:0000313" key="14">
    <source>
        <dbReference type="Proteomes" id="UP000008311"/>
    </source>
</evidence>
<dbReference type="InParanoid" id="B9RS11"/>
<evidence type="ECO:0000256" key="6">
    <source>
        <dbReference type="ARBA" id="ARBA00023163"/>
    </source>
</evidence>
<dbReference type="AlphaFoldDB" id="B9RS11"/>
<dbReference type="OrthoDB" id="615826at2759"/>
<keyword evidence="14" id="KW-1185">Reference proteome</keyword>
<keyword evidence="6 10" id="KW-0804">Transcription</keyword>
<feature type="region of interest" description="Disordered" evidence="11">
    <location>
        <begin position="148"/>
        <end position="175"/>
    </location>
</feature>
<name>B9RS11_RICCO</name>
<keyword evidence="7 10" id="KW-0539">Nucleus</keyword>
<keyword evidence="5 10" id="KW-0805">Transcription regulation</keyword>
<dbReference type="GO" id="GO:0005634">
    <property type="term" value="C:nucleus"/>
    <property type="evidence" value="ECO:0007669"/>
    <property type="project" value="UniProtKB-SubCell"/>
</dbReference>
<accession>B9RS11</accession>
<feature type="region of interest" description="Disordered" evidence="11">
    <location>
        <begin position="337"/>
        <end position="367"/>
    </location>
</feature>
<dbReference type="PROSITE" id="PS51745">
    <property type="entry name" value="PB1"/>
    <property type="match status" value="1"/>
</dbReference>
<dbReference type="EMBL" id="EQ973807">
    <property type="protein sequence ID" value="EEF45871.1"/>
    <property type="molecule type" value="Genomic_DNA"/>
</dbReference>
<evidence type="ECO:0000256" key="8">
    <source>
        <dbReference type="ARBA" id="ARBA00023294"/>
    </source>
</evidence>
<sequence length="367" mass="40155">MEEYTEFSNLIPEEGKWQNSHKATEEKKLELRLGPPGEFLGFHKVTSLTSGSKRVLDDQDSFEGKTGEKNWLSNRHEMQCKKFSWSSSSSSSSCACSLRSSTFQREGKNKEIQEQPKGTSSSSSSYLQCSTVVELHCPDKKKACSGHPSASFPAAAAASTRDGTSGSHESRVAPSAAPLVGWPPIRSFRKHLGSSNNSKLASDLPDKNPTGGFNLKPESFRNGLFVKINMEGIPIGRKINLNAYDSYEKLSIAIDELFSGLLAAQRETSAARNINRIDEAKAAAGSSSGVGNGEYTLVYEDSEGDRILVGDVPWHMFVSTAKRLRVLKSSELSSSRIAVGSGEEDKADKTPLNSVVEIERRRRRRRG</sequence>
<dbReference type="STRING" id="3988.B9RS11"/>
<dbReference type="Gene3D" id="3.10.20.90">
    <property type="entry name" value="Phosphatidylinositol 3-kinase Catalytic Subunit, Chain A, domain 1"/>
    <property type="match status" value="1"/>
</dbReference>
<dbReference type="FunFam" id="3.10.20.90:FF:000225">
    <property type="entry name" value="Auxin-responsive protein"/>
    <property type="match status" value="1"/>
</dbReference>
<evidence type="ECO:0000256" key="3">
    <source>
        <dbReference type="ARBA" id="ARBA00011726"/>
    </source>
</evidence>
<dbReference type="Proteomes" id="UP000008311">
    <property type="component" value="Unassembled WGS sequence"/>
</dbReference>
<comment type="similarity">
    <text evidence="2 10">Belongs to the Aux/IAA family.</text>
</comment>
<evidence type="ECO:0000256" key="1">
    <source>
        <dbReference type="ARBA" id="ARBA00004123"/>
    </source>
</evidence>